<accession>A0A4Q1K9T5</accession>
<reference evidence="2" key="1">
    <citation type="submission" date="2019-01" db="EMBL/GenBank/DDBJ databases">
        <title>Cytophagaceae bacterium strain CAR-16.</title>
        <authorList>
            <person name="Chen W.-M."/>
        </authorList>
    </citation>
    <scope>NUCLEOTIDE SEQUENCE [LARGE SCALE GENOMIC DNA]</scope>
    <source>
        <strain evidence="2">WWJ-16</strain>
    </source>
</reference>
<dbReference type="EMBL" id="SBKN01000002">
    <property type="protein sequence ID" value="RXR23339.1"/>
    <property type="molecule type" value="Genomic_DNA"/>
</dbReference>
<sequence>MKKIFAICLTGLSFYTASSQDITDALRYSIQDLNGTARFRAMGGAFGAVGGDLSAISVNPAGSLIFNNNQAGITLSDYNITNKSNYFGTQQNENDNHLDFNQAGAVFVFNNNSKKGDWKKFAISLNYENTKNLNNSVYFSGTNPYNSVDQYFLSYANGRTPSEAVPFGNITGYSFDQLFFNEQQAYFGYNSYLIDPFNPSDPNNTNYYTNVAPGGNYYQRYTLDSKGYSSKLEFNLAMQYQDWLLLGLNMNFHFVDFRQTTSFYETNNNPIYPTGSTVDQIRFNNELYTYGNGFSMQLGAIIKANKNLRFGLAYETPTWLKLNDELRQNIITSGYGLNASQNNTQYNTVVVDPQITMLFEPYRLRTADKITASGVYIFGKRGLISADVSRKFYAGNTFSPRRDFTEENANIDNVLQSATEVRLGAEIKAKQWSLRGGYRWDQSPYKNHYTIGHLTTYTGGIGYSFGDTKLDVSYSHGFRNYNQQMFNRGLTDSARTKAVYDNVSVTVLFEL</sequence>
<gene>
    <name evidence="1" type="ORF">EQG61_05045</name>
</gene>
<dbReference type="RefSeq" id="WP_129460819.1">
    <property type="nucleotide sequence ID" value="NZ_SBKN01000002.1"/>
</dbReference>
<dbReference type="AlphaFoldDB" id="A0A4Q1K9T5"/>
<dbReference type="Gene3D" id="2.40.160.60">
    <property type="entry name" value="Outer membrane protein transport protein (OMPP1/FadL/TodX)"/>
    <property type="match status" value="1"/>
</dbReference>
<evidence type="ECO:0000313" key="1">
    <source>
        <dbReference type="EMBL" id="RXR23339.1"/>
    </source>
</evidence>
<dbReference type="OrthoDB" id="9765571at2"/>
<dbReference type="Proteomes" id="UP000289857">
    <property type="component" value="Unassembled WGS sequence"/>
</dbReference>
<dbReference type="SUPFAM" id="SSF56935">
    <property type="entry name" value="Porins"/>
    <property type="match status" value="1"/>
</dbReference>
<keyword evidence="2" id="KW-1185">Reference proteome</keyword>
<protein>
    <submittedName>
        <fullName evidence="1">Transporter</fullName>
    </submittedName>
</protein>
<name>A0A4Q1K9T5_9FLAO</name>
<evidence type="ECO:0000313" key="2">
    <source>
        <dbReference type="Proteomes" id="UP000289857"/>
    </source>
</evidence>
<organism evidence="1 2">
    <name type="scientific">Flavobacterium stagni</name>
    <dbReference type="NCBI Taxonomy" id="2506421"/>
    <lineage>
        <taxon>Bacteria</taxon>
        <taxon>Pseudomonadati</taxon>
        <taxon>Bacteroidota</taxon>
        <taxon>Flavobacteriia</taxon>
        <taxon>Flavobacteriales</taxon>
        <taxon>Flavobacteriaceae</taxon>
        <taxon>Flavobacterium</taxon>
    </lineage>
</organism>
<comment type="caution">
    <text evidence="1">The sequence shown here is derived from an EMBL/GenBank/DDBJ whole genome shotgun (WGS) entry which is preliminary data.</text>
</comment>
<proteinExistence type="predicted"/>